<organism evidence="1 2">
    <name type="scientific">Vibrio harveyi</name>
    <name type="common">Beneckea harveyi</name>
    <dbReference type="NCBI Taxonomy" id="669"/>
    <lineage>
        <taxon>Bacteria</taxon>
        <taxon>Pseudomonadati</taxon>
        <taxon>Pseudomonadota</taxon>
        <taxon>Gammaproteobacteria</taxon>
        <taxon>Vibrionales</taxon>
        <taxon>Vibrionaceae</taxon>
        <taxon>Vibrio</taxon>
    </lineage>
</organism>
<name>A0A454CZZ5_VIBHA</name>
<sequence length="39" mass="4512">MHAGGNLYREISEQQCLDLLTQSIETIRLYPHSLNIRPT</sequence>
<comment type="caution">
    <text evidence="1">The sequence shown here is derived from an EMBL/GenBank/DDBJ whole genome shotgun (WGS) entry which is preliminary data.</text>
</comment>
<evidence type="ECO:0000313" key="1">
    <source>
        <dbReference type="EMBL" id="EKM31979.1"/>
    </source>
</evidence>
<gene>
    <name evidence="1" type="ORF">VCHENC02_2429A</name>
</gene>
<evidence type="ECO:0000313" key="2">
    <source>
        <dbReference type="Proteomes" id="UP000008367"/>
    </source>
</evidence>
<protein>
    <submittedName>
        <fullName evidence="1">Uncharacterized protein</fullName>
    </submittedName>
</protein>
<dbReference type="Proteomes" id="UP000008367">
    <property type="component" value="Unassembled WGS sequence"/>
</dbReference>
<proteinExistence type="predicted"/>
<reference evidence="1 2" key="1">
    <citation type="submission" date="2012-10" db="EMBL/GenBank/DDBJ databases">
        <title>Genome sequence of Vibrio Cholerae HENC-02.</title>
        <authorList>
            <person name="Eppinger M."/>
            <person name="Hasan N.A."/>
            <person name="Sengamalay N."/>
            <person name="Hine E."/>
            <person name="Su Q."/>
            <person name="Daugherty S.C."/>
            <person name="Young S."/>
            <person name="Sadzewicz L."/>
            <person name="Tallon L."/>
            <person name="Cebula T.A."/>
            <person name="Ravel J."/>
            <person name="Colwell R.R."/>
        </authorList>
    </citation>
    <scope>NUCLEOTIDE SEQUENCE [LARGE SCALE GENOMIC DNA]</scope>
    <source>
        <strain evidence="1 2">HENC-02</strain>
    </source>
</reference>
<dbReference type="AlphaFoldDB" id="A0A454CZZ5"/>
<feature type="non-terminal residue" evidence="1">
    <location>
        <position position="39"/>
    </location>
</feature>
<dbReference type="EMBL" id="AJSR01000940">
    <property type="protein sequence ID" value="EKM31979.1"/>
    <property type="molecule type" value="Genomic_DNA"/>
</dbReference>
<accession>A0A454CZZ5</accession>